<dbReference type="InterPro" id="IPR002048">
    <property type="entry name" value="EF_hand_dom"/>
</dbReference>
<gene>
    <name evidence="2" type="ORF">FrCorBMG51_16535</name>
</gene>
<dbReference type="EMBL" id="JWIO01000028">
    <property type="protein sequence ID" value="KLL10615.1"/>
    <property type="molecule type" value="Genomic_DNA"/>
</dbReference>
<evidence type="ECO:0000313" key="3">
    <source>
        <dbReference type="Proteomes" id="UP000035425"/>
    </source>
</evidence>
<evidence type="ECO:0000259" key="1">
    <source>
        <dbReference type="PROSITE" id="PS50222"/>
    </source>
</evidence>
<feature type="domain" description="EF-hand" evidence="1">
    <location>
        <begin position="6"/>
        <end position="41"/>
    </location>
</feature>
<feature type="domain" description="EF-hand" evidence="1">
    <location>
        <begin position="136"/>
        <end position="165"/>
    </location>
</feature>
<dbReference type="InterPro" id="IPR018247">
    <property type="entry name" value="EF_Hand_1_Ca_BS"/>
</dbReference>
<accession>A0ABR5F1M1</accession>
<reference evidence="2 3" key="1">
    <citation type="submission" date="2014-12" db="EMBL/GenBank/DDBJ databases">
        <title>Frankia sp. BMG5.1 draft genome.</title>
        <authorList>
            <person name="Gtari M."/>
            <person name="Ghodhbane-Gtari F."/>
            <person name="Nouioui I."/>
            <person name="Ktari A."/>
            <person name="Hezbri K."/>
            <person name="Mimouni W."/>
            <person name="Sbissi I."/>
            <person name="Ayari A."/>
            <person name="Yamanaka T."/>
            <person name="Normand P."/>
            <person name="Tisa L.S."/>
            <person name="Boudabous A."/>
        </authorList>
    </citation>
    <scope>NUCLEOTIDE SEQUENCE [LARGE SCALE GENOMIC DNA]</scope>
    <source>
        <strain evidence="2 3">BMG5.1</strain>
    </source>
</reference>
<sequence>MAAVSCATNRLDQVFRTLDIDGDGFLEWSDLQRLVDRYLAVFSVNADSLPGRGLRAAYEMEWLHLRRQVGGRPRLAAEEFPAAVAAASADTSRFDLLENVPQAIFDLMDSDGDDAIDRTDFARFLEVWQIPAGTGQRAFTAMDRDADGLVSRHEFVTSVREFHSDGSDRPGDLYLE</sequence>
<dbReference type="PROSITE" id="PS00018">
    <property type="entry name" value="EF_HAND_1"/>
    <property type="match status" value="3"/>
</dbReference>
<dbReference type="Gene3D" id="1.10.238.10">
    <property type="entry name" value="EF-hand"/>
    <property type="match status" value="1"/>
</dbReference>
<feature type="domain" description="EF-hand" evidence="1">
    <location>
        <begin position="96"/>
        <end position="131"/>
    </location>
</feature>
<dbReference type="SUPFAM" id="SSF47473">
    <property type="entry name" value="EF-hand"/>
    <property type="match status" value="1"/>
</dbReference>
<proteinExistence type="predicted"/>
<dbReference type="PROSITE" id="PS50222">
    <property type="entry name" value="EF_HAND_2"/>
    <property type="match status" value="3"/>
</dbReference>
<comment type="caution">
    <text evidence="2">The sequence shown here is derived from an EMBL/GenBank/DDBJ whole genome shotgun (WGS) entry which is preliminary data.</text>
</comment>
<dbReference type="InterPro" id="IPR011992">
    <property type="entry name" value="EF-hand-dom_pair"/>
</dbReference>
<name>A0ABR5F1M1_9ACTN</name>
<dbReference type="Pfam" id="PF13202">
    <property type="entry name" value="EF-hand_5"/>
    <property type="match status" value="2"/>
</dbReference>
<keyword evidence="3" id="KW-1185">Reference proteome</keyword>
<protein>
    <recommendedName>
        <fullName evidence="1">EF-hand domain-containing protein</fullName>
    </recommendedName>
</protein>
<dbReference type="Proteomes" id="UP000035425">
    <property type="component" value="Unassembled WGS sequence"/>
</dbReference>
<evidence type="ECO:0000313" key="2">
    <source>
        <dbReference type="EMBL" id="KLL10615.1"/>
    </source>
</evidence>
<organism evidence="2 3">
    <name type="scientific">Protofrankia coriariae</name>
    <dbReference type="NCBI Taxonomy" id="1562887"/>
    <lineage>
        <taxon>Bacteria</taxon>
        <taxon>Bacillati</taxon>
        <taxon>Actinomycetota</taxon>
        <taxon>Actinomycetes</taxon>
        <taxon>Frankiales</taxon>
        <taxon>Frankiaceae</taxon>
        <taxon>Protofrankia</taxon>
    </lineage>
</organism>
<dbReference type="RefSeq" id="WP_047223952.1">
    <property type="nucleotide sequence ID" value="NZ_JWIO01000028.1"/>
</dbReference>
<dbReference type="SMART" id="SM00054">
    <property type="entry name" value="EFh"/>
    <property type="match status" value="3"/>
</dbReference>